<dbReference type="InterPro" id="IPR037736">
    <property type="entry name" value="PSA3"/>
</dbReference>
<evidence type="ECO:0000313" key="1">
    <source>
        <dbReference type="EMBL" id="EOA24444.1"/>
    </source>
</evidence>
<sequence length="307" mass="34319">MMKYEDNVFKDEVKIYPKASILFTAMVVVTHISTSFHQISPSFFHLRLRNQPSSSPPKRGGGGGGGYGGFALSIRAYIEKPNSFASFANKVIGSLPVIGLLARILSDEGGVGRDLVDFAEFRKRVGNKCTPDDSRAFYEFQQRRGKAGEPLYVLLCCWAAAVGAGLLKSEEILEGVTRVSISNDLEFEEQNFIALMTEARQRRAKLNIDAPIIPMELRVEKALEGIYACCFRRGLIEEEDEKLLQVMLISVFPSVAKSEIERIIKEKATRVAEGGEEENVMAKRLPKEAIQMQMKDLEFLQQQNIDS</sequence>
<evidence type="ECO:0000313" key="2">
    <source>
        <dbReference type="Proteomes" id="UP000029121"/>
    </source>
</evidence>
<protein>
    <recommendedName>
        <fullName evidence="3">Photosystem I assembly factor PSA3, chloroplastic</fullName>
    </recommendedName>
</protein>
<dbReference type="eggNOG" id="ENOG502QUQN">
    <property type="taxonomic scope" value="Eukaryota"/>
</dbReference>
<dbReference type="AlphaFoldDB" id="R0H596"/>
<dbReference type="Proteomes" id="UP000029121">
    <property type="component" value="Unassembled WGS sequence"/>
</dbReference>
<proteinExistence type="predicted"/>
<dbReference type="GO" id="GO:0048564">
    <property type="term" value="P:photosystem I assembly"/>
    <property type="evidence" value="ECO:0007669"/>
    <property type="project" value="InterPro"/>
</dbReference>
<reference evidence="2" key="1">
    <citation type="journal article" date="2013" name="Nat. Genet.">
        <title>The Capsella rubella genome and the genomic consequences of rapid mating system evolution.</title>
        <authorList>
            <person name="Slotte T."/>
            <person name="Hazzouri K.M."/>
            <person name="Agren J.A."/>
            <person name="Koenig D."/>
            <person name="Maumus F."/>
            <person name="Guo Y.L."/>
            <person name="Steige K."/>
            <person name="Platts A.E."/>
            <person name="Escobar J.S."/>
            <person name="Newman L.K."/>
            <person name="Wang W."/>
            <person name="Mandakova T."/>
            <person name="Vello E."/>
            <person name="Smith L.M."/>
            <person name="Henz S.R."/>
            <person name="Steffen J."/>
            <person name="Takuno S."/>
            <person name="Brandvain Y."/>
            <person name="Coop G."/>
            <person name="Andolfatto P."/>
            <person name="Hu T.T."/>
            <person name="Blanchette M."/>
            <person name="Clark R.M."/>
            <person name="Quesneville H."/>
            <person name="Nordborg M."/>
            <person name="Gaut B.S."/>
            <person name="Lysak M.A."/>
            <person name="Jenkins J."/>
            <person name="Grimwood J."/>
            <person name="Chapman J."/>
            <person name="Prochnik S."/>
            <person name="Shu S."/>
            <person name="Rokhsar D."/>
            <person name="Schmutz J."/>
            <person name="Weigel D."/>
            <person name="Wright S.I."/>
        </authorList>
    </citation>
    <scope>NUCLEOTIDE SEQUENCE [LARGE SCALE GENOMIC DNA]</scope>
    <source>
        <strain evidence="2">cv. Monte Gargano</strain>
    </source>
</reference>
<name>R0H596_9BRAS</name>
<dbReference type="PANTHER" id="PTHR36770:SF1">
    <property type="entry name" value="PHOTOSYSTEM I ASSEMBLY FACTOR PSA3, CHLOROPLASTIC"/>
    <property type="match status" value="1"/>
</dbReference>
<organism evidence="1 2">
    <name type="scientific">Capsella rubella</name>
    <dbReference type="NCBI Taxonomy" id="81985"/>
    <lineage>
        <taxon>Eukaryota</taxon>
        <taxon>Viridiplantae</taxon>
        <taxon>Streptophyta</taxon>
        <taxon>Embryophyta</taxon>
        <taxon>Tracheophyta</taxon>
        <taxon>Spermatophyta</taxon>
        <taxon>Magnoliopsida</taxon>
        <taxon>eudicotyledons</taxon>
        <taxon>Gunneridae</taxon>
        <taxon>Pentapetalae</taxon>
        <taxon>rosids</taxon>
        <taxon>malvids</taxon>
        <taxon>Brassicales</taxon>
        <taxon>Brassicaceae</taxon>
        <taxon>Camelineae</taxon>
        <taxon>Capsella</taxon>
    </lineage>
</organism>
<gene>
    <name evidence="1" type="ORF">CARUB_v10017701mg</name>
</gene>
<dbReference type="STRING" id="81985.R0H596"/>
<dbReference type="PANTHER" id="PTHR36770">
    <property type="entry name" value="PHOTOSYSTEM I ASSEMBLY FACTOR PSA3, CHLOROPLASTIC"/>
    <property type="match status" value="1"/>
</dbReference>
<dbReference type="EMBL" id="KB870809">
    <property type="protein sequence ID" value="EOA24444.1"/>
    <property type="molecule type" value="Genomic_DNA"/>
</dbReference>
<evidence type="ECO:0008006" key="3">
    <source>
        <dbReference type="Google" id="ProtNLM"/>
    </source>
</evidence>
<accession>R0H596</accession>
<keyword evidence="2" id="KW-1185">Reference proteome</keyword>